<dbReference type="UniPathway" id="UPA00148"/>
<organism evidence="10 11">
    <name type="scientific">Noviherbaspirillum autotrophicum</name>
    <dbReference type="NCBI Taxonomy" id="709839"/>
    <lineage>
        <taxon>Bacteria</taxon>
        <taxon>Pseudomonadati</taxon>
        <taxon>Pseudomonadota</taxon>
        <taxon>Betaproteobacteria</taxon>
        <taxon>Burkholderiales</taxon>
        <taxon>Oxalobacteraceae</taxon>
        <taxon>Noviherbaspirillum</taxon>
    </lineage>
</organism>
<evidence type="ECO:0000259" key="9">
    <source>
        <dbReference type="Pfam" id="PF07685"/>
    </source>
</evidence>
<dbReference type="NCBIfam" id="NF001989">
    <property type="entry name" value="PRK00784.1"/>
    <property type="match status" value="1"/>
</dbReference>
<sequence>MTFPFSTLMVQGTTSDAGKSTVVAALCRLLAREGIRVVPFKPQNMALNSAVTVDGGEIGRAQALQAQAAGLAPHTDMNPVLLKPSSDTGAQVVIHGKVRADMQARDYHQYKTVAMQAVLQSYARLSANHEAVIVEGAGSPAEINLRERDIANMGFAEAVDCPVILVADIDRGGVFAHIVGTLSCLSESERRRIVGFVINRFRGDLGLLEPGLEWLERQTGKPVLAVLPYLHGLQLDAEDAIQQAQGAQGTFRVVVPVPPRISNHTDFDALRAQPEVDLHFVGPGQLIPPSDLIILPGSKNTRADLAWLIKQGWVDALHRHLRYGGKVIGICGGYQMLGKTITDSFGVEGDPGVSQGFALLDVDTQLTPDKRLAQVQGRCAFADAPMNGYEIHVGTTSGSATANPAFYIGNRPEGAHSQDGQILGTYLHGLFDDPQALRALLNWAGLKDVAPVDVTALREQSIDRIADAALPLLQALTRMGA</sequence>
<evidence type="ECO:0000256" key="1">
    <source>
        <dbReference type="ARBA" id="ARBA00004953"/>
    </source>
</evidence>
<gene>
    <name evidence="7" type="primary">cobQ</name>
    <name evidence="10" type="ORF">TSA66_18590</name>
</gene>
<evidence type="ECO:0000259" key="8">
    <source>
        <dbReference type="Pfam" id="PF01656"/>
    </source>
</evidence>
<feature type="active site" description="Nucleophile" evidence="7">
    <location>
        <position position="331"/>
    </location>
</feature>
<evidence type="ECO:0000256" key="3">
    <source>
        <dbReference type="ARBA" id="ARBA00019833"/>
    </source>
</evidence>
<keyword evidence="11" id="KW-1185">Reference proteome</keyword>
<name>A0A0C2BWI7_9BURK</name>
<feature type="domain" description="CobB/CobQ-like glutamine amidotransferase" evidence="9">
    <location>
        <begin position="252"/>
        <end position="434"/>
    </location>
</feature>
<feature type="domain" description="CobQ/CobB/MinD/ParA nucleotide binding" evidence="8">
    <location>
        <begin position="8"/>
        <end position="233"/>
    </location>
</feature>
<reference evidence="10 11" key="1">
    <citation type="submission" date="2014-12" db="EMBL/GenBank/DDBJ databases">
        <title>Denitrispirillum autotrophicum gen. nov., sp. nov., Denitrifying, Facultatively Autotrophic Bacteria Isolated from Rice Paddy Soil.</title>
        <authorList>
            <person name="Ishii S."/>
            <person name="Ashida N."/>
            <person name="Ohno H."/>
            <person name="Otsuka S."/>
            <person name="Yokota A."/>
            <person name="Senoo K."/>
        </authorList>
    </citation>
    <scope>NUCLEOTIDE SEQUENCE [LARGE SCALE GENOMIC DNA]</scope>
    <source>
        <strain evidence="10 11">TSA66</strain>
    </source>
</reference>
<keyword evidence="4 7" id="KW-0169">Cobalamin biosynthesis</keyword>
<dbReference type="PROSITE" id="PS51274">
    <property type="entry name" value="GATASE_COBBQ"/>
    <property type="match status" value="1"/>
</dbReference>
<dbReference type="InterPro" id="IPR033949">
    <property type="entry name" value="CobQ_GATase1"/>
</dbReference>
<comment type="similarity">
    <text evidence="2 7">Belongs to the CobB/CobQ family. CobQ subfamily.</text>
</comment>
<dbReference type="Gene3D" id="3.40.50.300">
    <property type="entry name" value="P-loop containing nucleotide triphosphate hydrolases"/>
    <property type="match status" value="1"/>
</dbReference>
<evidence type="ECO:0000256" key="2">
    <source>
        <dbReference type="ARBA" id="ARBA00006205"/>
    </source>
</evidence>
<dbReference type="AlphaFoldDB" id="A0A0C2BWI7"/>
<dbReference type="GO" id="GO:0003824">
    <property type="term" value="F:catalytic activity"/>
    <property type="evidence" value="ECO:0007669"/>
    <property type="project" value="InterPro"/>
</dbReference>
<dbReference type="CDD" id="cd01750">
    <property type="entry name" value="GATase1_CobQ"/>
    <property type="match status" value="1"/>
</dbReference>
<dbReference type="RefSeq" id="WP_040041039.1">
    <property type="nucleotide sequence ID" value="NZ_JWJG01000028.1"/>
</dbReference>
<dbReference type="OrthoDB" id="9808302at2"/>
<dbReference type="PANTHER" id="PTHR21343">
    <property type="entry name" value="DETHIOBIOTIN SYNTHETASE"/>
    <property type="match status" value="1"/>
</dbReference>
<dbReference type="Gene3D" id="3.40.50.880">
    <property type="match status" value="1"/>
</dbReference>
<feature type="active site" evidence="7">
    <location>
        <position position="428"/>
    </location>
</feature>
<dbReference type="SUPFAM" id="SSF52540">
    <property type="entry name" value="P-loop containing nucleoside triphosphate hydrolases"/>
    <property type="match status" value="1"/>
</dbReference>
<keyword evidence="5 7" id="KW-0315">Glutamine amidotransferase</keyword>
<proteinExistence type="inferred from homology"/>
<dbReference type="Proteomes" id="UP000031572">
    <property type="component" value="Unassembled WGS sequence"/>
</dbReference>
<dbReference type="InterPro" id="IPR027417">
    <property type="entry name" value="P-loop_NTPase"/>
</dbReference>
<evidence type="ECO:0000256" key="7">
    <source>
        <dbReference type="HAMAP-Rule" id="MF_00028"/>
    </source>
</evidence>
<dbReference type="Pfam" id="PF07685">
    <property type="entry name" value="GATase_3"/>
    <property type="match status" value="1"/>
</dbReference>
<comment type="caution">
    <text evidence="10">The sequence shown here is derived from an EMBL/GenBank/DDBJ whole genome shotgun (WGS) entry which is preliminary data.</text>
</comment>
<dbReference type="GO" id="GO:0015420">
    <property type="term" value="F:ABC-type vitamin B12 transporter activity"/>
    <property type="evidence" value="ECO:0007669"/>
    <property type="project" value="UniProtKB-UniRule"/>
</dbReference>
<dbReference type="HAMAP" id="MF_00028">
    <property type="entry name" value="CobQ"/>
    <property type="match status" value="1"/>
</dbReference>
<dbReference type="InterPro" id="IPR004459">
    <property type="entry name" value="CobQ_synth"/>
</dbReference>
<comment type="function">
    <text evidence="6 7">Catalyzes amidations at positions B, D, E, and G on adenosylcobyrinic A,C-diamide. NH(2) groups are provided by glutamine, and one molecule of ATP is hydrogenolyzed for each amidation.</text>
</comment>
<dbReference type="InterPro" id="IPR011698">
    <property type="entry name" value="GATase_3"/>
</dbReference>
<dbReference type="InterPro" id="IPR002586">
    <property type="entry name" value="CobQ/CobB/MinD/ParA_Nub-bd_dom"/>
</dbReference>
<dbReference type="InterPro" id="IPR047045">
    <property type="entry name" value="CobQ_N"/>
</dbReference>
<dbReference type="EMBL" id="JWJG01000028">
    <property type="protein sequence ID" value="KIF82366.1"/>
    <property type="molecule type" value="Genomic_DNA"/>
</dbReference>
<evidence type="ECO:0000313" key="10">
    <source>
        <dbReference type="EMBL" id="KIF82366.1"/>
    </source>
</evidence>
<dbReference type="STRING" id="709839.TSA66_18590"/>
<comment type="pathway">
    <text evidence="1 7">Cofactor biosynthesis; adenosylcobalamin biosynthesis.</text>
</comment>
<dbReference type="SUPFAM" id="SSF52317">
    <property type="entry name" value="Class I glutamine amidotransferase-like"/>
    <property type="match status" value="1"/>
</dbReference>
<evidence type="ECO:0000256" key="6">
    <source>
        <dbReference type="ARBA" id="ARBA00025166"/>
    </source>
</evidence>
<protein>
    <recommendedName>
        <fullName evidence="3 7">Cobyric acid synthase</fullName>
    </recommendedName>
</protein>
<dbReference type="CDD" id="cd05389">
    <property type="entry name" value="CobQ_N"/>
    <property type="match status" value="1"/>
</dbReference>
<dbReference type="NCBIfam" id="TIGR00313">
    <property type="entry name" value="cobQ"/>
    <property type="match status" value="1"/>
</dbReference>
<dbReference type="Pfam" id="PF01656">
    <property type="entry name" value="CbiA"/>
    <property type="match status" value="1"/>
</dbReference>
<evidence type="ECO:0000256" key="5">
    <source>
        <dbReference type="ARBA" id="ARBA00022962"/>
    </source>
</evidence>
<accession>A0A0C2BWI7</accession>
<dbReference type="PANTHER" id="PTHR21343:SF1">
    <property type="entry name" value="COBYRIC ACID SYNTHASE"/>
    <property type="match status" value="1"/>
</dbReference>
<evidence type="ECO:0000313" key="11">
    <source>
        <dbReference type="Proteomes" id="UP000031572"/>
    </source>
</evidence>
<evidence type="ECO:0000256" key="4">
    <source>
        <dbReference type="ARBA" id="ARBA00022573"/>
    </source>
</evidence>
<dbReference type="InterPro" id="IPR029062">
    <property type="entry name" value="Class_I_gatase-like"/>
</dbReference>
<dbReference type="GO" id="GO:0009236">
    <property type="term" value="P:cobalamin biosynthetic process"/>
    <property type="evidence" value="ECO:0007669"/>
    <property type="project" value="UniProtKB-UniRule"/>
</dbReference>